<comment type="similarity">
    <text evidence="2">Belongs to the peptidase S49 family.</text>
</comment>
<evidence type="ECO:0000256" key="1">
    <source>
        <dbReference type="ARBA" id="ARBA00004236"/>
    </source>
</evidence>
<dbReference type="GO" id="GO:0006508">
    <property type="term" value="P:proteolysis"/>
    <property type="evidence" value="ECO:0007669"/>
    <property type="project" value="UniProtKB-KW"/>
</dbReference>
<evidence type="ECO:0000256" key="3">
    <source>
        <dbReference type="ARBA" id="ARBA00022475"/>
    </source>
</evidence>
<evidence type="ECO:0000256" key="4">
    <source>
        <dbReference type="ARBA" id="ARBA00022670"/>
    </source>
</evidence>
<keyword evidence="4 13" id="KW-0645">Protease</keyword>
<dbReference type="AlphaFoldDB" id="A0A520LJT5"/>
<feature type="domain" description="Peptidase S49 N-terminal proteobacteria" evidence="12">
    <location>
        <begin position="2"/>
        <end position="150"/>
    </location>
</feature>
<dbReference type="InterPro" id="IPR002142">
    <property type="entry name" value="Peptidase_S49"/>
</dbReference>
<dbReference type="PANTHER" id="PTHR42987">
    <property type="entry name" value="PEPTIDASE S49"/>
    <property type="match status" value="1"/>
</dbReference>
<evidence type="ECO:0000259" key="12">
    <source>
        <dbReference type="Pfam" id="PF08496"/>
    </source>
</evidence>
<evidence type="ECO:0000259" key="11">
    <source>
        <dbReference type="Pfam" id="PF01343"/>
    </source>
</evidence>
<feature type="domain" description="Peptidase S49" evidence="11">
    <location>
        <begin position="154"/>
        <end position="237"/>
    </location>
</feature>
<dbReference type="GO" id="GO:0004252">
    <property type="term" value="F:serine-type endopeptidase activity"/>
    <property type="evidence" value="ECO:0007669"/>
    <property type="project" value="InterPro"/>
</dbReference>
<dbReference type="CDD" id="cd07023">
    <property type="entry name" value="S49_Sppa_N_C"/>
    <property type="match status" value="1"/>
</dbReference>
<proteinExistence type="inferred from homology"/>
<dbReference type="PANTHER" id="PTHR42987:SF4">
    <property type="entry name" value="PROTEASE SOHB-RELATED"/>
    <property type="match status" value="1"/>
</dbReference>
<comment type="caution">
    <text evidence="13">The sequence shown here is derived from an EMBL/GenBank/DDBJ whole genome shotgun (WGS) entry which is preliminary data.</text>
</comment>
<keyword evidence="5 10" id="KW-0812">Transmembrane</keyword>
<dbReference type="Pfam" id="PF01343">
    <property type="entry name" value="Peptidase_S49"/>
    <property type="match status" value="1"/>
</dbReference>
<organism evidence="13 14">
    <name type="scientific">SAR92 clade bacterium</name>
    <dbReference type="NCBI Taxonomy" id="2315479"/>
    <lineage>
        <taxon>Bacteria</taxon>
        <taxon>Pseudomonadati</taxon>
        <taxon>Pseudomonadota</taxon>
        <taxon>Gammaproteobacteria</taxon>
        <taxon>Cellvibrionales</taxon>
        <taxon>Porticoccaceae</taxon>
        <taxon>SAR92 clade</taxon>
    </lineage>
</organism>
<dbReference type="InterPro" id="IPR047272">
    <property type="entry name" value="S49_SppA_C"/>
</dbReference>
<evidence type="ECO:0000256" key="9">
    <source>
        <dbReference type="ARBA" id="ARBA00023136"/>
    </source>
</evidence>
<dbReference type="InterPro" id="IPR013703">
    <property type="entry name" value="Peptidase_S49_N_proteobac"/>
</dbReference>
<dbReference type="Proteomes" id="UP000318148">
    <property type="component" value="Unassembled WGS sequence"/>
</dbReference>
<dbReference type="SUPFAM" id="SSF52096">
    <property type="entry name" value="ClpP/crotonase"/>
    <property type="match status" value="1"/>
</dbReference>
<comment type="subcellular location">
    <subcellularLocation>
        <location evidence="1">Cell membrane</location>
    </subcellularLocation>
</comment>
<dbReference type="GO" id="GO:0005886">
    <property type="term" value="C:plasma membrane"/>
    <property type="evidence" value="ECO:0007669"/>
    <property type="project" value="UniProtKB-SubCell"/>
</dbReference>
<dbReference type="Pfam" id="PF08496">
    <property type="entry name" value="Peptidase_S49_N"/>
    <property type="match status" value="1"/>
</dbReference>
<evidence type="ECO:0000256" key="2">
    <source>
        <dbReference type="ARBA" id="ARBA00008683"/>
    </source>
</evidence>
<gene>
    <name evidence="13" type="primary">sohB</name>
    <name evidence="13" type="ORF">EVB02_04050</name>
</gene>
<keyword evidence="3" id="KW-1003">Cell membrane</keyword>
<evidence type="ECO:0000256" key="5">
    <source>
        <dbReference type="ARBA" id="ARBA00022692"/>
    </source>
</evidence>
<protein>
    <submittedName>
        <fullName evidence="13">Protease SohB</fullName>
    </submittedName>
</protein>
<dbReference type="NCBIfam" id="NF008745">
    <property type="entry name" value="PRK11778.1"/>
    <property type="match status" value="1"/>
</dbReference>
<dbReference type="InterPro" id="IPR029045">
    <property type="entry name" value="ClpP/crotonase-like_dom_sf"/>
</dbReference>
<evidence type="ECO:0000313" key="14">
    <source>
        <dbReference type="Proteomes" id="UP000318148"/>
    </source>
</evidence>
<reference evidence="13 14" key="1">
    <citation type="submission" date="2019-02" db="EMBL/GenBank/DDBJ databases">
        <title>Prokaryotic population dynamics and viral predation in marine succession experiment using metagenomics: the confinement effect.</title>
        <authorList>
            <person name="Haro-Moreno J.M."/>
            <person name="Rodriguez-Valera F."/>
            <person name="Lopez-Perez M."/>
        </authorList>
    </citation>
    <scope>NUCLEOTIDE SEQUENCE [LARGE SCALE GENOMIC DNA]</scope>
    <source>
        <strain evidence="13">MED-G169</strain>
    </source>
</reference>
<evidence type="ECO:0000313" key="13">
    <source>
        <dbReference type="EMBL" id="RZO04107.1"/>
    </source>
</evidence>
<sequence length="237" mass="26145">MDFLIEYGMFLAKALTIIISIGLVLSMVVSTSQKTNRGDDNGEIEILPLNIDFEKTKNKLRIATVEESEKKIERKKIKKESKNKNALNLKSKRRVYVVNFEGNIAASAVDNLREEITAILSVADKKDEIIVKLESSGGMVHSYGLASSQLDRIKKAKLKLTICVDKVAASGGYMMACVGDKIIAAPFAIVGSIGVVAQMPNFNKLLKKHDIDFELLTAGEHKRTLTLFGKNTDKGRE</sequence>
<keyword evidence="9 10" id="KW-0472">Membrane</keyword>
<keyword evidence="8 10" id="KW-1133">Transmembrane helix</keyword>
<accession>A0A520LJT5</accession>
<dbReference type="EMBL" id="SHBO01000060">
    <property type="protein sequence ID" value="RZO04107.1"/>
    <property type="molecule type" value="Genomic_DNA"/>
</dbReference>
<evidence type="ECO:0000256" key="7">
    <source>
        <dbReference type="ARBA" id="ARBA00022825"/>
    </source>
</evidence>
<name>A0A520LJT5_9GAMM</name>
<evidence type="ECO:0000256" key="6">
    <source>
        <dbReference type="ARBA" id="ARBA00022801"/>
    </source>
</evidence>
<feature type="transmembrane region" description="Helical" evidence="10">
    <location>
        <begin position="7"/>
        <end position="29"/>
    </location>
</feature>
<dbReference type="Gene3D" id="3.90.226.10">
    <property type="entry name" value="2-enoyl-CoA Hydratase, Chain A, domain 1"/>
    <property type="match status" value="1"/>
</dbReference>
<keyword evidence="7" id="KW-0720">Serine protease</keyword>
<evidence type="ECO:0000256" key="8">
    <source>
        <dbReference type="ARBA" id="ARBA00022989"/>
    </source>
</evidence>
<keyword evidence="6" id="KW-0378">Hydrolase</keyword>
<evidence type="ECO:0000256" key="10">
    <source>
        <dbReference type="SAM" id="Phobius"/>
    </source>
</evidence>
<feature type="non-terminal residue" evidence="13">
    <location>
        <position position="237"/>
    </location>
</feature>